<comment type="catalytic activity">
    <reaction evidence="1">
        <text>Cleavage of peptide bonds with very broad specificity.</text>
        <dbReference type="EC" id="3.4.25.1"/>
    </reaction>
</comment>
<dbReference type="Proteomes" id="UP000232323">
    <property type="component" value="Unassembled WGS sequence"/>
</dbReference>
<comment type="caution">
    <text evidence="10">The sequence shown here is derived from an EMBL/GenBank/DDBJ whole genome shotgun (WGS) entry which is preliminary data.</text>
</comment>
<proteinExistence type="predicted"/>
<name>A0A250WQ20_9CHLO</name>
<dbReference type="GO" id="GO:0005634">
    <property type="term" value="C:nucleus"/>
    <property type="evidence" value="ECO:0007669"/>
    <property type="project" value="UniProtKB-SubCell"/>
</dbReference>
<evidence type="ECO:0000256" key="4">
    <source>
        <dbReference type="ARBA" id="ARBA00022490"/>
    </source>
</evidence>
<accession>A0A250WQ20</accession>
<reference evidence="10 11" key="1">
    <citation type="submission" date="2017-08" db="EMBL/GenBank/DDBJ databases">
        <title>Acidophilic green algal genome provides insights into adaptation to an acidic environment.</title>
        <authorList>
            <person name="Hirooka S."/>
            <person name="Hirose Y."/>
            <person name="Kanesaki Y."/>
            <person name="Higuchi S."/>
            <person name="Fujiwara T."/>
            <person name="Onuma R."/>
            <person name="Era A."/>
            <person name="Ohbayashi R."/>
            <person name="Uzuka A."/>
            <person name="Nozaki H."/>
            <person name="Yoshikawa H."/>
            <person name="Miyagishima S.Y."/>
        </authorList>
    </citation>
    <scope>NUCLEOTIDE SEQUENCE [LARGE SCALE GENOMIC DNA]</scope>
    <source>
        <strain evidence="10 11">NIES-2499</strain>
    </source>
</reference>
<dbReference type="PROSITE" id="PS51476">
    <property type="entry name" value="PROTEASOME_BETA_2"/>
    <property type="match status" value="1"/>
</dbReference>
<dbReference type="Pfam" id="PF00227">
    <property type="entry name" value="Proteasome"/>
    <property type="match status" value="1"/>
</dbReference>
<dbReference type="InterPro" id="IPR023333">
    <property type="entry name" value="Proteasome_suB-type"/>
</dbReference>
<evidence type="ECO:0000313" key="11">
    <source>
        <dbReference type="Proteomes" id="UP000232323"/>
    </source>
</evidence>
<dbReference type="GO" id="GO:0004298">
    <property type="term" value="F:threonine-type endopeptidase activity"/>
    <property type="evidence" value="ECO:0007669"/>
    <property type="project" value="UniProtKB-KW"/>
</dbReference>
<dbReference type="InterPro" id="IPR001353">
    <property type="entry name" value="Proteasome_sua/b"/>
</dbReference>
<organism evidence="10 11">
    <name type="scientific">Chlamydomonas eustigma</name>
    <dbReference type="NCBI Taxonomy" id="1157962"/>
    <lineage>
        <taxon>Eukaryota</taxon>
        <taxon>Viridiplantae</taxon>
        <taxon>Chlorophyta</taxon>
        <taxon>core chlorophytes</taxon>
        <taxon>Chlorophyceae</taxon>
        <taxon>CS clade</taxon>
        <taxon>Chlamydomonadales</taxon>
        <taxon>Chlamydomonadaceae</taxon>
        <taxon>Chlamydomonas</taxon>
    </lineage>
</organism>
<comment type="subcellular location">
    <subcellularLocation>
        <location evidence="2">Nucleus</location>
    </subcellularLocation>
</comment>
<dbReference type="STRING" id="1157962.A0A250WQ20"/>
<evidence type="ECO:0000256" key="5">
    <source>
        <dbReference type="ARBA" id="ARBA00022670"/>
    </source>
</evidence>
<dbReference type="EC" id="3.4.25.1" evidence="3"/>
<evidence type="ECO:0000256" key="1">
    <source>
        <dbReference type="ARBA" id="ARBA00001198"/>
    </source>
</evidence>
<evidence type="ECO:0000256" key="6">
    <source>
        <dbReference type="ARBA" id="ARBA00022698"/>
    </source>
</evidence>
<dbReference type="GO" id="GO:0051603">
    <property type="term" value="P:proteolysis involved in protein catabolic process"/>
    <property type="evidence" value="ECO:0007669"/>
    <property type="project" value="InterPro"/>
</dbReference>
<dbReference type="GO" id="GO:0019774">
    <property type="term" value="C:proteasome core complex, beta-subunit complex"/>
    <property type="evidence" value="ECO:0007669"/>
    <property type="project" value="UniProtKB-ARBA"/>
</dbReference>
<dbReference type="AlphaFoldDB" id="A0A250WQ20"/>
<dbReference type="GO" id="GO:0005737">
    <property type="term" value="C:cytoplasm"/>
    <property type="evidence" value="ECO:0007669"/>
    <property type="project" value="TreeGrafter"/>
</dbReference>
<protein>
    <recommendedName>
        <fullName evidence="3">proteasome endopeptidase complex</fullName>
        <ecNumber evidence="3">3.4.25.1</ecNumber>
    </recommendedName>
</protein>
<keyword evidence="6" id="KW-0888">Threonine protease</keyword>
<dbReference type="Gene3D" id="3.60.20.10">
    <property type="entry name" value="Glutamine Phosphoribosylpyrophosphate, subunit 1, domain 1"/>
    <property type="match status" value="1"/>
</dbReference>
<dbReference type="InterPro" id="IPR029055">
    <property type="entry name" value="Ntn_hydrolases_N"/>
</dbReference>
<sequence length="231" mass="24677">MRFHGELRAKGVEAPSTGTTIVACVYKDGVVLGCDGRVSVGNYISNRASNKIAPLAEHVFLLRSGSAPDAQQVSDIVSYYVHNLEGESQQRASVEVVAKLVMQINYQNKDHLVGALIIAGYDDVKGGQVYGCPIGGTLASEKWTIDGSGSTFIWGYCDSEYRDDFNREEAENFVQEACALAMSSDASSGGCIRMVTVNKDGAHHKYINGSQVALFQDEVGLSLPGGGMLLG</sequence>
<dbReference type="PANTHER" id="PTHR32194:SF0">
    <property type="entry name" value="ATP-DEPENDENT PROTEASE SUBUNIT HSLV"/>
    <property type="match status" value="1"/>
</dbReference>
<dbReference type="PROSITE" id="PS51257">
    <property type="entry name" value="PROKAR_LIPOPROTEIN"/>
    <property type="match status" value="1"/>
</dbReference>
<feature type="active site" description="Nucleophile" evidence="9">
    <location>
        <position position="19"/>
    </location>
</feature>
<dbReference type="EMBL" id="BEGY01000001">
    <property type="protein sequence ID" value="GAX72640.1"/>
    <property type="molecule type" value="Genomic_DNA"/>
</dbReference>
<keyword evidence="8" id="KW-0647">Proteasome</keyword>
<evidence type="ECO:0000256" key="9">
    <source>
        <dbReference type="PIRSR" id="PIRSR600243-1"/>
    </source>
</evidence>
<evidence type="ECO:0000256" key="3">
    <source>
        <dbReference type="ARBA" id="ARBA00012039"/>
    </source>
</evidence>
<keyword evidence="7" id="KW-0378">Hydrolase</keyword>
<dbReference type="InterPro" id="IPR000243">
    <property type="entry name" value="Pept_T1A_subB"/>
</dbReference>
<evidence type="ECO:0000256" key="8">
    <source>
        <dbReference type="ARBA" id="ARBA00022942"/>
    </source>
</evidence>
<evidence type="ECO:0000256" key="2">
    <source>
        <dbReference type="ARBA" id="ARBA00004123"/>
    </source>
</evidence>
<dbReference type="PANTHER" id="PTHR32194">
    <property type="entry name" value="METALLOPROTEASE TLDD"/>
    <property type="match status" value="1"/>
</dbReference>
<keyword evidence="11" id="KW-1185">Reference proteome</keyword>
<evidence type="ECO:0000256" key="7">
    <source>
        <dbReference type="ARBA" id="ARBA00022801"/>
    </source>
</evidence>
<keyword evidence="5" id="KW-0645">Protease</keyword>
<dbReference type="PRINTS" id="PR00141">
    <property type="entry name" value="PROTEASOME"/>
</dbReference>
<keyword evidence="4" id="KW-0963">Cytoplasm</keyword>
<dbReference type="OrthoDB" id="7854943at2759"/>
<gene>
    <name evidence="10" type="ORF">CEUSTIGMA_g96.t1</name>
</gene>
<evidence type="ECO:0000313" key="10">
    <source>
        <dbReference type="EMBL" id="GAX72640.1"/>
    </source>
</evidence>
<dbReference type="SUPFAM" id="SSF56235">
    <property type="entry name" value="N-terminal nucleophile aminohydrolases (Ntn hydrolases)"/>
    <property type="match status" value="1"/>
</dbReference>